<dbReference type="EMBL" id="GGEC01066217">
    <property type="protein sequence ID" value="MBX46701.1"/>
    <property type="molecule type" value="Transcribed_RNA"/>
</dbReference>
<sequence>MGLVVLPGPPVGP</sequence>
<name>A0A2P2NWJ0_RHIMU</name>
<reference evidence="1" key="1">
    <citation type="submission" date="2018-02" db="EMBL/GenBank/DDBJ databases">
        <title>Rhizophora mucronata_Transcriptome.</title>
        <authorList>
            <person name="Meera S.P."/>
            <person name="Sreeshan A."/>
            <person name="Augustine A."/>
        </authorList>
    </citation>
    <scope>NUCLEOTIDE SEQUENCE</scope>
    <source>
        <tissue evidence="1">Leaf</tissue>
    </source>
</reference>
<evidence type="ECO:0000313" key="1">
    <source>
        <dbReference type="EMBL" id="MBX46701.1"/>
    </source>
</evidence>
<protein>
    <submittedName>
        <fullName evidence="1">Uncharacterized protein</fullName>
    </submittedName>
</protein>
<accession>A0A2P2NWJ0</accession>
<organism evidence="1">
    <name type="scientific">Rhizophora mucronata</name>
    <name type="common">Asiatic mangrove</name>
    <dbReference type="NCBI Taxonomy" id="61149"/>
    <lineage>
        <taxon>Eukaryota</taxon>
        <taxon>Viridiplantae</taxon>
        <taxon>Streptophyta</taxon>
        <taxon>Embryophyta</taxon>
        <taxon>Tracheophyta</taxon>
        <taxon>Spermatophyta</taxon>
        <taxon>Magnoliopsida</taxon>
        <taxon>eudicotyledons</taxon>
        <taxon>Gunneridae</taxon>
        <taxon>Pentapetalae</taxon>
        <taxon>rosids</taxon>
        <taxon>fabids</taxon>
        <taxon>Malpighiales</taxon>
        <taxon>Rhizophoraceae</taxon>
        <taxon>Rhizophora</taxon>
    </lineage>
</organism>
<proteinExistence type="predicted"/>